<name>A0ABN3M5E5_9MICO</name>
<dbReference type="Pfam" id="PF03853">
    <property type="entry name" value="YjeF_N"/>
    <property type="match status" value="1"/>
</dbReference>
<feature type="binding site" evidence="17">
    <location>
        <position position="308"/>
    </location>
    <ligand>
        <name>(6S)-NADPHX</name>
        <dbReference type="ChEBI" id="CHEBI:64076"/>
    </ligand>
</feature>
<evidence type="ECO:0000256" key="16">
    <source>
        <dbReference type="ARBA" id="ARBA00049209"/>
    </source>
</evidence>
<dbReference type="EMBL" id="BAAARE010000020">
    <property type="protein sequence ID" value="GAA2496219.1"/>
    <property type="molecule type" value="Genomic_DNA"/>
</dbReference>
<evidence type="ECO:0000256" key="6">
    <source>
        <dbReference type="ARBA" id="ARBA00022741"/>
    </source>
</evidence>
<comment type="similarity">
    <text evidence="17">Belongs to the NnrD/CARKD family.</text>
</comment>
<keyword evidence="13" id="KW-0511">Multifunctional enzyme</keyword>
<keyword evidence="6 17" id="KW-0547">Nucleotide-binding</keyword>
<keyword evidence="23" id="KW-1185">Reference proteome</keyword>
<evidence type="ECO:0000256" key="7">
    <source>
        <dbReference type="ARBA" id="ARBA00022840"/>
    </source>
</evidence>
<comment type="similarity">
    <text evidence="4 18">In the C-terminal section; belongs to the NnrD/CARKD family.</text>
</comment>
<keyword evidence="9 18" id="KW-0630">Potassium</keyword>
<feature type="binding site" evidence="17">
    <location>
        <position position="358"/>
    </location>
    <ligand>
        <name>(6S)-NADPHX</name>
        <dbReference type="ChEBI" id="CHEBI:64076"/>
    </ligand>
</feature>
<dbReference type="InterPro" id="IPR004443">
    <property type="entry name" value="YjeF_N_dom"/>
</dbReference>
<evidence type="ECO:0000256" key="14">
    <source>
        <dbReference type="ARBA" id="ARBA00025153"/>
    </source>
</evidence>
<comment type="function">
    <text evidence="17">Catalyzes the dehydration of the S-form of NAD(P)HX at the expense of ADP, which is converted to AMP. Together with NAD(P)HX epimerase, which catalyzes the epimerization of the S- and R-forms, the enzyme allows the repair of both epimers of NAD(P)HX, a damaged form of NAD(P)H that is a result of enzymatic or heat-dependent hydration.</text>
</comment>
<dbReference type="PIRSF" id="PIRSF017184">
    <property type="entry name" value="Nnr"/>
    <property type="match status" value="1"/>
</dbReference>
<organism evidence="22 23">
    <name type="scientific">Terrabacter carboxydivorans</name>
    <dbReference type="NCBI Taxonomy" id="619730"/>
    <lineage>
        <taxon>Bacteria</taxon>
        <taxon>Bacillati</taxon>
        <taxon>Actinomycetota</taxon>
        <taxon>Actinomycetes</taxon>
        <taxon>Micrococcales</taxon>
        <taxon>Intrasporangiaceae</taxon>
        <taxon>Terrabacter</taxon>
    </lineage>
</organism>
<evidence type="ECO:0000256" key="3">
    <source>
        <dbReference type="ARBA" id="ARBA00006001"/>
    </source>
</evidence>
<keyword evidence="11 18" id="KW-0413">Isomerase</keyword>
<evidence type="ECO:0000256" key="13">
    <source>
        <dbReference type="ARBA" id="ARBA00023268"/>
    </source>
</evidence>
<dbReference type="Gene3D" id="3.40.1190.20">
    <property type="match status" value="1"/>
</dbReference>
<dbReference type="PROSITE" id="PS51383">
    <property type="entry name" value="YJEF_C_3"/>
    <property type="match status" value="1"/>
</dbReference>
<dbReference type="PROSITE" id="PS01050">
    <property type="entry name" value="YJEF_C_2"/>
    <property type="match status" value="1"/>
</dbReference>
<feature type="domain" description="YjeF C-terminal" evidence="20">
    <location>
        <begin position="223"/>
        <end position="546"/>
    </location>
</feature>
<evidence type="ECO:0000256" key="9">
    <source>
        <dbReference type="ARBA" id="ARBA00022958"/>
    </source>
</evidence>
<evidence type="ECO:0000256" key="18">
    <source>
        <dbReference type="PIRNR" id="PIRNR017184"/>
    </source>
</evidence>
<evidence type="ECO:0000256" key="12">
    <source>
        <dbReference type="ARBA" id="ARBA00023239"/>
    </source>
</evidence>
<feature type="compositionally biased region" description="Low complexity" evidence="19">
    <location>
        <begin position="411"/>
        <end position="420"/>
    </location>
</feature>
<keyword evidence="7 17" id="KW-0067">ATP-binding</keyword>
<protein>
    <recommendedName>
        <fullName evidence="17">ADP-dependent (S)-NAD(P)H-hydrate dehydratase</fullName>
        <ecNumber evidence="17">4.2.1.136</ecNumber>
    </recommendedName>
    <alternativeName>
        <fullName evidence="17">ADP-dependent NAD(P)HX dehydratase</fullName>
    </alternativeName>
</protein>
<comment type="catalytic activity">
    <reaction evidence="2 18">
        <text>(6R)-NADPHX = (6S)-NADPHX</text>
        <dbReference type="Rhea" id="RHEA:32227"/>
        <dbReference type="ChEBI" id="CHEBI:64076"/>
        <dbReference type="ChEBI" id="CHEBI:64077"/>
        <dbReference type="EC" id="5.1.99.6"/>
    </reaction>
</comment>
<dbReference type="InterPro" id="IPR036652">
    <property type="entry name" value="YjeF_N_dom_sf"/>
</dbReference>
<feature type="domain" description="YjeF N-terminal" evidence="21">
    <location>
        <begin position="10"/>
        <end position="216"/>
    </location>
</feature>
<keyword evidence="5 18" id="KW-0479">Metal-binding</keyword>
<comment type="catalytic activity">
    <reaction evidence="15 17 18">
        <text>(6S)-NADHX + ADP = AMP + phosphate + NADH + H(+)</text>
        <dbReference type="Rhea" id="RHEA:32223"/>
        <dbReference type="ChEBI" id="CHEBI:15378"/>
        <dbReference type="ChEBI" id="CHEBI:43474"/>
        <dbReference type="ChEBI" id="CHEBI:57945"/>
        <dbReference type="ChEBI" id="CHEBI:64074"/>
        <dbReference type="ChEBI" id="CHEBI:456215"/>
        <dbReference type="ChEBI" id="CHEBI:456216"/>
        <dbReference type="EC" id="4.2.1.136"/>
    </reaction>
</comment>
<dbReference type="Gene3D" id="3.40.50.10260">
    <property type="entry name" value="YjeF N-terminal domain"/>
    <property type="match status" value="1"/>
</dbReference>
<dbReference type="InterPro" id="IPR017953">
    <property type="entry name" value="Carbohydrate_kinase_pred_CS"/>
</dbReference>
<evidence type="ECO:0000256" key="11">
    <source>
        <dbReference type="ARBA" id="ARBA00023235"/>
    </source>
</evidence>
<comment type="cofactor">
    <cofactor evidence="18">
        <name>K(+)</name>
        <dbReference type="ChEBI" id="CHEBI:29103"/>
    </cofactor>
    <text evidence="18">Binds 1 potassium ion per subunit.</text>
</comment>
<dbReference type="CDD" id="cd01171">
    <property type="entry name" value="YXKO-related"/>
    <property type="match status" value="1"/>
</dbReference>
<proteinExistence type="inferred from homology"/>
<evidence type="ECO:0000256" key="19">
    <source>
        <dbReference type="SAM" id="MobiDB-lite"/>
    </source>
</evidence>
<dbReference type="PROSITE" id="PS51385">
    <property type="entry name" value="YJEF_N"/>
    <property type="match status" value="1"/>
</dbReference>
<evidence type="ECO:0000256" key="5">
    <source>
        <dbReference type="ARBA" id="ARBA00022723"/>
    </source>
</evidence>
<comment type="cofactor">
    <cofactor evidence="17">
        <name>Mg(2+)</name>
        <dbReference type="ChEBI" id="CHEBI:18420"/>
    </cofactor>
</comment>
<evidence type="ECO:0000256" key="10">
    <source>
        <dbReference type="ARBA" id="ARBA00023027"/>
    </source>
</evidence>
<evidence type="ECO:0000256" key="4">
    <source>
        <dbReference type="ARBA" id="ARBA00009524"/>
    </source>
</evidence>
<feature type="compositionally biased region" description="Low complexity" evidence="19">
    <location>
        <begin position="378"/>
        <end position="390"/>
    </location>
</feature>
<dbReference type="PANTHER" id="PTHR12592">
    <property type="entry name" value="ATP-DEPENDENT (S)-NAD(P)H-HYDRATE DEHYDRATASE FAMILY MEMBER"/>
    <property type="match status" value="1"/>
</dbReference>
<feature type="binding site" evidence="17">
    <location>
        <begin position="460"/>
        <end position="464"/>
    </location>
    <ligand>
        <name>AMP</name>
        <dbReference type="ChEBI" id="CHEBI:456215"/>
    </ligand>
</feature>
<feature type="binding site" evidence="17">
    <location>
        <position position="490"/>
    </location>
    <ligand>
        <name>(6S)-NADPHX</name>
        <dbReference type="ChEBI" id="CHEBI:64076"/>
    </ligand>
</feature>
<dbReference type="EC" id="4.2.1.136" evidence="17"/>
<reference evidence="22 23" key="1">
    <citation type="journal article" date="2019" name="Int. J. Syst. Evol. Microbiol.">
        <title>The Global Catalogue of Microorganisms (GCM) 10K type strain sequencing project: providing services to taxonomists for standard genome sequencing and annotation.</title>
        <authorList>
            <consortium name="The Broad Institute Genomics Platform"/>
            <consortium name="The Broad Institute Genome Sequencing Center for Infectious Disease"/>
            <person name="Wu L."/>
            <person name="Ma J."/>
        </authorList>
    </citation>
    <scope>NUCLEOTIDE SEQUENCE [LARGE SCALE GENOMIC DNA]</scope>
    <source>
        <strain evidence="22 23">JCM 16259</strain>
    </source>
</reference>
<dbReference type="PANTHER" id="PTHR12592:SF0">
    <property type="entry name" value="ATP-DEPENDENT (S)-NAD(P)H-HYDRATE DEHYDRATASE"/>
    <property type="match status" value="1"/>
</dbReference>
<dbReference type="SUPFAM" id="SSF64153">
    <property type="entry name" value="YjeF N-terminal domain-like"/>
    <property type="match status" value="1"/>
</dbReference>
<accession>A0ABN3M5E5</accession>
<comment type="subunit">
    <text evidence="17">Homotetramer.</text>
</comment>
<evidence type="ECO:0000256" key="8">
    <source>
        <dbReference type="ARBA" id="ARBA00022857"/>
    </source>
</evidence>
<comment type="catalytic activity">
    <reaction evidence="16 17 18">
        <text>(6S)-NADPHX + ADP = AMP + phosphate + NADPH + H(+)</text>
        <dbReference type="Rhea" id="RHEA:32235"/>
        <dbReference type="ChEBI" id="CHEBI:15378"/>
        <dbReference type="ChEBI" id="CHEBI:43474"/>
        <dbReference type="ChEBI" id="CHEBI:57783"/>
        <dbReference type="ChEBI" id="CHEBI:64076"/>
        <dbReference type="ChEBI" id="CHEBI:456215"/>
        <dbReference type="ChEBI" id="CHEBI:456216"/>
        <dbReference type="EC" id="4.2.1.136"/>
    </reaction>
</comment>
<evidence type="ECO:0000256" key="2">
    <source>
        <dbReference type="ARBA" id="ARBA00000909"/>
    </source>
</evidence>
<evidence type="ECO:0000256" key="15">
    <source>
        <dbReference type="ARBA" id="ARBA00048238"/>
    </source>
</evidence>
<comment type="catalytic activity">
    <reaction evidence="1 18">
        <text>(6R)-NADHX = (6S)-NADHX</text>
        <dbReference type="Rhea" id="RHEA:32215"/>
        <dbReference type="ChEBI" id="CHEBI:64074"/>
        <dbReference type="ChEBI" id="CHEBI:64075"/>
        <dbReference type="EC" id="5.1.99.6"/>
    </reaction>
</comment>
<keyword evidence="10 17" id="KW-0520">NAD</keyword>
<dbReference type="Proteomes" id="UP001500730">
    <property type="component" value="Unassembled WGS sequence"/>
</dbReference>
<comment type="function">
    <text evidence="14 18">Bifunctional enzyme that catalyzes the epimerization of the S- and R-forms of NAD(P)HX and the dehydration of the S-form of NAD(P)HX at the expense of ADP, which is converted to AMP. This allows the repair of both epimers of NAD(P)HX, a damaged form of NAD(P)H that is a result of enzymatic or heat-dependent hydration.</text>
</comment>
<comment type="similarity">
    <text evidence="3 18">In the N-terminal section; belongs to the NnrE/AIBP family.</text>
</comment>
<evidence type="ECO:0000313" key="23">
    <source>
        <dbReference type="Proteomes" id="UP001500730"/>
    </source>
</evidence>
<dbReference type="InterPro" id="IPR029056">
    <property type="entry name" value="Ribokinase-like"/>
</dbReference>
<evidence type="ECO:0000313" key="22">
    <source>
        <dbReference type="EMBL" id="GAA2496219.1"/>
    </source>
</evidence>
<keyword evidence="8 17" id="KW-0521">NADP</keyword>
<feature type="region of interest" description="Disordered" evidence="19">
    <location>
        <begin position="373"/>
        <end position="442"/>
    </location>
</feature>
<sequence>MIRAHAVETVRAAEAAAMAQLPDGELMSRAALGLAEVAVARLADTEGTTVVGLVGAGDNGGDTLYAVAHLAESGFACAVVLVPTSGRSGVHAAGLEAAEAAGVMVHVAADDGSAAADVVAEADLVLDGIVGIGGRPGLRPEAARLVDAVDDDAWVIAVDLASGLDPAGEEGEDDAVWADETVTFGTPKPVHLLPAGEAATGRLTVVDIGIDVDEAPAAVERLTWDDVVALWPVPGSGDDKYSRGVLGVVAGSEAYPGAAVLCTTSAAEAGVGMLRYVGTPTPVGLVHQAVPEAVVGDGRVQAWVVGPGLDTDADDTHGRTQLDAARAALESDLPVVVDAGGLALVEGRRAAPTVLTPHAGELARLLTRLEGAAEGTDDAPSAGSGSGPSTDDARSSVNRPAGGTAGGQQGAGSASPSTAGDELPARGPGHGSVTADDVKGDPLGHGRRLVALTGATVLLKGATTLVVTDGEPVRSQADAPPWLATAGAGDVLSGVIGALLAAGLTPHDAASLGALVHGVTADRVSGGGPLRALAVAHGIRPTVRDLLARGRSAPS</sequence>
<feature type="binding site" evidence="17">
    <location>
        <position position="489"/>
    </location>
    <ligand>
        <name>AMP</name>
        <dbReference type="ChEBI" id="CHEBI:456215"/>
    </ligand>
</feature>
<dbReference type="InterPro" id="IPR000631">
    <property type="entry name" value="CARKD"/>
</dbReference>
<evidence type="ECO:0000256" key="1">
    <source>
        <dbReference type="ARBA" id="ARBA00000013"/>
    </source>
</evidence>
<dbReference type="HAMAP" id="MF_01965">
    <property type="entry name" value="NADHX_dehydratase"/>
    <property type="match status" value="1"/>
</dbReference>
<dbReference type="RefSeq" id="WP_344256636.1">
    <property type="nucleotide sequence ID" value="NZ_BAAARE010000020.1"/>
</dbReference>
<gene>
    <name evidence="17" type="primary">nnrD</name>
    <name evidence="22" type="ORF">GCM10009858_38000</name>
</gene>
<dbReference type="Pfam" id="PF01256">
    <property type="entry name" value="Carb_kinase"/>
    <property type="match status" value="2"/>
</dbReference>
<feature type="binding site" evidence="17">
    <location>
        <position position="258"/>
    </location>
    <ligand>
        <name>(6S)-NADPHX</name>
        <dbReference type="ChEBI" id="CHEBI:64076"/>
    </ligand>
</feature>
<evidence type="ECO:0000256" key="17">
    <source>
        <dbReference type="HAMAP-Rule" id="MF_01965"/>
    </source>
</evidence>
<dbReference type="SUPFAM" id="SSF53613">
    <property type="entry name" value="Ribokinase-like"/>
    <property type="match status" value="1"/>
</dbReference>
<keyword evidence="12 17" id="KW-0456">Lyase</keyword>
<dbReference type="InterPro" id="IPR030677">
    <property type="entry name" value="Nnr"/>
</dbReference>
<comment type="caution">
    <text evidence="22">The sequence shown here is derived from an EMBL/GenBank/DDBJ whole genome shotgun (WGS) entry which is preliminary data.</text>
</comment>
<evidence type="ECO:0000259" key="20">
    <source>
        <dbReference type="PROSITE" id="PS51383"/>
    </source>
</evidence>
<evidence type="ECO:0000259" key="21">
    <source>
        <dbReference type="PROSITE" id="PS51385"/>
    </source>
</evidence>